<dbReference type="EMBL" id="JAIWYP010000060">
    <property type="protein sequence ID" value="KAH3690559.1"/>
    <property type="molecule type" value="Genomic_DNA"/>
</dbReference>
<dbReference type="Proteomes" id="UP000828390">
    <property type="component" value="Unassembled WGS sequence"/>
</dbReference>
<protein>
    <submittedName>
        <fullName evidence="1">Uncharacterized protein</fullName>
    </submittedName>
</protein>
<reference evidence="1" key="1">
    <citation type="journal article" date="2019" name="bioRxiv">
        <title>The Genome of the Zebra Mussel, Dreissena polymorpha: A Resource for Invasive Species Research.</title>
        <authorList>
            <person name="McCartney M.A."/>
            <person name="Auch B."/>
            <person name="Kono T."/>
            <person name="Mallez S."/>
            <person name="Zhang Y."/>
            <person name="Obille A."/>
            <person name="Becker A."/>
            <person name="Abrahante J.E."/>
            <person name="Garbe J."/>
            <person name="Badalamenti J.P."/>
            <person name="Herman A."/>
            <person name="Mangelson H."/>
            <person name="Liachko I."/>
            <person name="Sullivan S."/>
            <person name="Sone E.D."/>
            <person name="Koren S."/>
            <person name="Silverstein K.A.T."/>
            <person name="Beckman K.B."/>
            <person name="Gohl D.M."/>
        </authorList>
    </citation>
    <scope>NUCLEOTIDE SEQUENCE</scope>
    <source>
        <strain evidence="1">Duluth1</strain>
        <tissue evidence="1">Whole animal</tissue>
    </source>
</reference>
<reference evidence="1" key="2">
    <citation type="submission" date="2020-11" db="EMBL/GenBank/DDBJ databases">
        <authorList>
            <person name="McCartney M.A."/>
            <person name="Auch B."/>
            <person name="Kono T."/>
            <person name="Mallez S."/>
            <person name="Becker A."/>
            <person name="Gohl D.M."/>
            <person name="Silverstein K.A.T."/>
            <person name="Koren S."/>
            <person name="Bechman K.B."/>
            <person name="Herman A."/>
            <person name="Abrahante J.E."/>
            <person name="Garbe J."/>
        </authorList>
    </citation>
    <scope>NUCLEOTIDE SEQUENCE</scope>
    <source>
        <strain evidence="1">Duluth1</strain>
        <tissue evidence="1">Whole animal</tissue>
    </source>
</reference>
<evidence type="ECO:0000313" key="1">
    <source>
        <dbReference type="EMBL" id="KAH3690559.1"/>
    </source>
</evidence>
<name>A0A9D3XY90_DREPO</name>
<evidence type="ECO:0000313" key="2">
    <source>
        <dbReference type="Proteomes" id="UP000828390"/>
    </source>
</evidence>
<organism evidence="1 2">
    <name type="scientific">Dreissena polymorpha</name>
    <name type="common">Zebra mussel</name>
    <name type="synonym">Mytilus polymorpha</name>
    <dbReference type="NCBI Taxonomy" id="45954"/>
    <lineage>
        <taxon>Eukaryota</taxon>
        <taxon>Metazoa</taxon>
        <taxon>Spiralia</taxon>
        <taxon>Lophotrochozoa</taxon>
        <taxon>Mollusca</taxon>
        <taxon>Bivalvia</taxon>
        <taxon>Autobranchia</taxon>
        <taxon>Heteroconchia</taxon>
        <taxon>Euheterodonta</taxon>
        <taxon>Imparidentia</taxon>
        <taxon>Neoheterodontei</taxon>
        <taxon>Myida</taxon>
        <taxon>Dreissenoidea</taxon>
        <taxon>Dreissenidae</taxon>
        <taxon>Dreissena</taxon>
    </lineage>
</organism>
<accession>A0A9D3XY90</accession>
<dbReference type="AlphaFoldDB" id="A0A9D3XY90"/>
<sequence>MWLSKDSTAASRTIPTQPGFYHRPDSSRINTAVVKFPKLPCWPPGFPTFQVIKGSTRSYTAAIWLTFRTFPDSIRVDPATTCDWDVTLTKENVKKRWLNKI</sequence>
<comment type="caution">
    <text evidence="1">The sequence shown here is derived from an EMBL/GenBank/DDBJ whole genome shotgun (WGS) entry which is preliminary data.</text>
</comment>
<keyword evidence="2" id="KW-1185">Reference proteome</keyword>
<proteinExistence type="predicted"/>
<gene>
    <name evidence="1" type="ORF">DPMN_191230</name>
</gene>